<dbReference type="AlphaFoldDB" id="S7NMX1"/>
<feature type="compositionally biased region" description="Basic and acidic residues" evidence="2">
    <location>
        <begin position="305"/>
        <end position="329"/>
    </location>
</feature>
<dbReference type="GO" id="GO:0097539">
    <property type="term" value="C:ciliary transition fiber"/>
    <property type="evidence" value="ECO:0007669"/>
    <property type="project" value="InterPro"/>
</dbReference>
<feature type="region of interest" description="Disordered" evidence="2">
    <location>
        <begin position="298"/>
        <end position="600"/>
    </location>
</feature>
<feature type="coiled-coil region" evidence="1">
    <location>
        <begin position="941"/>
        <end position="968"/>
    </location>
</feature>
<dbReference type="GO" id="GO:0060271">
    <property type="term" value="P:cilium assembly"/>
    <property type="evidence" value="ECO:0007669"/>
    <property type="project" value="InterPro"/>
</dbReference>
<evidence type="ECO:0000313" key="4">
    <source>
        <dbReference type="EMBL" id="EPQ18964.1"/>
    </source>
</evidence>
<keyword evidence="1" id="KW-0175">Coiled coil</keyword>
<dbReference type="Proteomes" id="UP000052978">
    <property type="component" value="Unassembled WGS sequence"/>
</dbReference>
<dbReference type="InterPro" id="IPR049390">
    <property type="entry name" value="FBF1_C"/>
</dbReference>
<dbReference type="GO" id="GO:0036064">
    <property type="term" value="C:ciliary basal body"/>
    <property type="evidence" value="ECO:0007669"/>
    <property type="project" value="TreeGrafter"/>
</dbReference>
<evidence type="ECO:0000256" key="2">
    <source>
        <dbReference type="SAM" id="MobiDB-lite"/>
    </source>
</evidence>
<feature type="compositionally biased region" description="Polar residues" evidence="2">
    <location>
        <begin position="167"/>
        <end position="177"/>
    </location>
</feature>
<name>S7NMX1_MYOBR</name>
<feature type="compositionally biased region" description="Low complexity" evidence="2">
    <location>
        <begin position="467"/>
        <end position="485"/>
    </location>
</feature>
<feature type="region of interest" description="Disordered" evidence="2">
    <location>
        <begin position="158"/>
        <end position="183"/>
    </location>
</feature>
<reference evidence="4 5" key="1">
    <citation type="journal article" date="2013" name="Nat. Commun.">
        <title>Genome analysis reveals insights into physiology and longevity of the Brandt's bat Myotis brandtii.</title>
        <authorList>
            <person name="Seim I."/>
            <person name="Fang X."/>
            <person name="Xiong Z."/>
            <person name="Lobanov A.V."/>
            <person name="Huang Z."/>
            <person name="Ma S."/>
            <person name="Feng Y."/>
            <person name="Turanov A.A."/>
            <person name="Zhu Y."/>
            <person name="Lenz T.L."/>
            <person name="Gerashchenko M.V."/>
            <person name="Fan D."/>
            <person name="Hee Yim S."/>
            <person name="Yao X."/>
            <person name="Jordan D."/>
            <person name="Xiong Y."/>
            <person name="Ma Y."/>
            <person name="Lyapunov A.N."/>
            <person name="Chen G."/>
            <person name="Kulakova O.I."/>
            <person name="Sun Y."/>
            <person name="Lee S.G."/>
            <person name="Bronson R.T."/>
            <person name="Moskalev A.A."/>
            <person name="Sunyaev S.R."/>
            <person name="Zhang G."/>
            <person name="Krogh A."/>
            <person name="Wang J."/>
            <person name="Gladyshev V.N."/>
        </authorList>
    </citation>
    <scope>NUCLEOTIDE SEQUENCE [LARGE SCALE GENOMIC DNA]</scope>
</reference>
<gene>
    <name evidence="4" type="ORF">D623_10019847</name>
</gene>
<dbReference type="InterPro" id="IPR033561">
    <property type="entry name" value="FBF1"/>
</dbReference>
<feature type="coiled-coil region" evidence="1">
    <location>
        <begin position="1026"/>
        <end position="1063"/>
    </location>
</feature>
<keyword evidence="5" id="KW-1185">Reference proteome</keyword>
<dbReference type="PANTHER" id="PTHR33689">
    <property type="entry name" value="FAS-BINDING FACTOR 1"/>
    <property type="match status" value="1"/>
</dbReference>
<feature type="coiled-coil region" evidence="1">
    <location>
        <begin position="669"/>
        <end position="819"/>
    </location>
</feature>
<protein>
    <submittedName>
        <fullName evidence="4">Fas-binding factor 1</fullName>
    </submittedName>
</protein>
<dbReference type="Pfam" id="PF21007">
    <property type="entry name" value="FBF1"/>
    <property type="match status" value="2"/>
</dbReference>
<sequence length="1262" mass="137790">MQSSRDSRAARLRSLPGPPAGTALGVPANSFGPRKCIVLPAFPWGGEGVVFICHQLAFRLDVLWGPFPSSKGALLSIGGLGDSLLGGLHPISSSLQTSFLFSFFPATLPEKPVKLAPHARDKTGIAQALPSARARTESLLEYDAFGTMADLAGTEAEVSLAGPPPTLSTQPCSPGSSEDSDISDADPQALLQAMKDLDEMDADLLGLKTSPRAPHKGATKGSGKEELPSSPQPAAPLTAHEKGDAIPTKKPAPSPSSFGHQYKKFSFEGPSIPLTPGDTPVRKKEELLFDDEDDLMAALGFGDSPRAERRQPGDQEGPRPARSKLDELLGRGAATTHLARLGTGEPLELKLDRKCQRPEDKEDTWANGDFTFGAYQPTVGSSEGRQSRRQPGSRFFAEDGIDLKGEPGSKQAAPATTSPSPPRKGGADWLGLKDEDEDLLPPSPTREPRRRGSALPTPSVPHPERQPSAPGPRSAPAGLPLSSPGAQPPPKGADPPAKASRPSQPGVSAEKEEEDWLSHALSLKKARDLAREERAAASKGQISVGAAGQPPSSRGLDLGGEFLGQPVASPRGLEPAAAGGTAGPAALKPPGQPAASGAPVTWNPASLALYAGDLKKDTVPGGLSGTEPAVRFLSSQDPTGPAGPVQSPLLGAGYQQQLLAAQVQLQSGTAQLQAELLQSQARLAELEAQVRKLELERAQHKLLLETLQQRHQADLELIENAHRSRIKVLETSYQQREERLRRENEELSAQYLSHCQAAEQARAELTTQHQRRLAAAEQEKDQEVERLRQLQRASILEMRKDHEEQLQRLKLLKDREIDAVTSATSHTRSLNGVIEQMEKFSSSLNELSSRVEASHLTTAQERELGIRQQDKQLRALQERLGLQQRDMEEERSRLQQVIGKMEARLSEQSRLLEQERWRVSAEQSKAESTQRALEEQRKVLAQQTAMEREELERAKSALLEEQKSVMHKCGEERRRLAAEWAEFFTQQKLSKERAEREVEWALQVDAQREGTLISLAKEQAELKIRASELRTKEDQLAAEREALEREREELRREKERVSAAALRVRLRSEEMDKMSQVASEKYQEGEQALREARQVQSEHQARLQLVQQQLERLQQQEQHMHQARLPPTPTQLLLPQLAPLTPPPPDPHGRVLLSGDGGQERLSLAQQRLQLDHVRQDLPSGPVGPLAQAQGLAASGPSAIMAPAPANPQGIQPSATLGSSLRHTKLVLLQHTAEQDQDFLENEQFFLETLKKASYNMTSHSA</sequence>
<dbReference type="EMBL" id="KE164590">
    <property type="protein sequence ID" value="EPQ18964.1"/>
    <property type="molecule type" value="Genomic_DNA"/>
</dbReference>
<feature type="domain" description="Fas-binding factor 1 C-terminal" evidence="3">
    <location>
        <begin position="693"/>
        <end position="1126"/>
    </location>
</feature>
<feature type="compositionally biased region" description="Low complexity" evidence="2">
    <location>
        <begin position="575"/>
        <end position="589"/>
    </location>
</feature>
<dbReference type="GO" id="GO:0005814">
    <property type="term" value="C:centriole"/>
    <property type="evidence" value="ECO:0007669"/>
    <property type="project" value="TreeGrafter"/>
</dbReference>
<proteinExistence type="predicted"/>
<dbReference type="GO" id="GO:0090162">
    <property type="term" value="P:establishment of epithelial cell polarity"/>
    <property type="evidence" value="ECO:0007669"/>
    <property type="project" value="InterPro"/>
</dbReference>
<dbReference type="PANTHER" id="PTHR33689:SF1">
    <property type="entry name" value="FAS-BINDING FACTOR 1"/>
    <property type="match status" value="1"/>
</dbReference>
<organism evidence="4 5">
    <name type="scientific">Myotis brandtii</name>
    <name type="common">Brandt's bat</name>
    <dbReference type="NCBI Taxonomy" id="109478"/>
    <lineage>
        <taxon>Eukaryota</taxon>
        <taxon>Metazoa</taxon>
        <taxon>Chordata</taxon>
        <taxon>Craniata</taxon>
        <taxon>Vertebrata</taxon>
        <taxon>Euteleostomi</taxon>
        <taxon>Mammalia</taxon>
        <taxon>Eutheria</taxon>
        <taxon>Laurasiatheria</taxon>
        <taxon>Chiroptera</taxon>
        <taxon>Yangochiroptera</taxon>
        <taxon>Vespertilionidae</taxon>
        <taxon>Myotis</taxon>
    </lineage>
</organism>
<evidence type="ECO:0000259" key="3">
    <source>
        <dbReference type="Pfam" id="PF21007"/>
    </source>
</evidence>
<feature type="region of interest" description="Disordered" evidence="2">
    <location>
        <begin position="1"/>
        <end position="26"/>
    </location>
</feature>
<feature type="region of interest" description="Disordered" evidence="2">
    <location>
        <begin position="206"/>
        <end position="280"/>
    </location>
</feature>
<feature type="compositionally biased region" description="Basic and acidic residues" evidence="2">
    <location>
        <begin position="347"/>
        <end position="364"/>
    </location>
</feature>
<evidence type="ECO:0000256" key="1">
    <source>
        <dbReference type="SAM" id="Coils"/>
    </source>
</evidence>
<feature type="coiled-coil region" evidence="1">
    <location>
        <begin position="866"/>
        <end position="904"/>
    </location>
</feature>
<feature type="region of interest" description="Disordered" evidence="2">
    <location>
        <begin position="620"/>
        <end position="648"/>
    </location>
</feature>
<feature type="compositionally biased region" description="Basic and acidic residues" evidence="2">
    <location>
        <begin position="525"/>
        <end position="536"/>
    </location>
</feature>
<accession>S7NMX1</accession>
<feature type="domain" description="Fas-binding factor 1 C-terminal" evidence="3">
    <location>
        <begin position="1159"/>
        <end position="1252"/>
    </location>
</feature>
<evidence type="ECO:0000313" key="5">
    <source>
        <dbReference type="Proteomes" id="UP000052978"/>
    </source>
</evidence>
<feature type="coiled-coil region" evidence="1">
    <location>
        <begin position="1089"/>
        <end position="1123"/>
    </location>
</feature>